<dbReference type="OrthoDB" id="3970464at2759"/>
<dbReference type="InterPro" id="IPR029061">
    <property type="entry name" value="THDP-binding"/>
</dbReference>
<comment type="caution">
    <text evidence="10">The sequence shown here is derived from an EMBL/GenBank/DDBJ whole genome shotgun (WGS) entry which is preliminary data.</text>
</comment>
<evidence type="ECO:0000256" key="5">
    <source>
        <dbReference type="ARBA" id="ARBA00022793"/>
    </source>
</evidence>
<dbReference type="GeneID" id="81361427"/>
<dbReference type="Proteomes" id="UP001149074">
    <property type="component" value="Unassembled WGS sequence"/>
</dbReference>
<evidence type="ECO:0000313" key="10">
    <source>
        <dbReference type="EMBL" id="KAJ5085186.1"/>
    </source>
</evidence>
<dbReference type="PANTHER" id="PTHR43452">
    <property type="entry name" value="PYRUVATE DECARBOXYLASE"/>
    <property type="match status" value="1"/>
</dbReference>
<dbReference type="AlphaFoldDB" id="A0A9W9JXN7"/>
<keyword evidence="4" id="KW-0479">Metal-binding</keyword>
<evidence type="ECO:0000256" key="2">
    <source>
        <dbReference type="ARBA" id="ARBA00007812"/>
    </source>
</evidence>
<keyword evidence="6" id="KW-0460">Magnesium</keyword>
<dbReference type="InterPro" id="IPR012110">
    <property type="entry name" value="PDC/IPDC-like"/>
</dbReference>
<evidence type="ECO:0000259" key="9">
    <source>
        <dbReference type="Pfam" id="PF02775"/>
    </source>
</evidence>
<dbReference type="GO" id="GO:0005634">
    <property type="term" value="C:nucleus"/>
    <property type="evidence" value="ECO:0007669"/>
    <property type="project" value="TreeGrafter"/>
</dbReference>
<reference evidence="10" key="1">
    <citation type="submission" date="2022-11" db="EMBL/GenBank/DDBJ databases">
        <authorList>
            <person name="Petersen C."/>
        </authorList>
    </citation>
    <scope>NUCLEOTIDE SEQUENCE</scope>
    <source>
        <strain evidence="10">IBT 30761</strain>
    </source>
</reference>
<evidence type="ECO:0000256" key="1">
    <source>
        <dbReference type="ARBA" id="ARBA00001964"/>
    </source>
</evidence>
<keyword evidence="7" id="KW-0786">Thiamine pyrophosphate</keyword>
<evidence type="ECO:0000256" key="3">
    <source>
        <dbReference type="ARBA" id="ARBA00014422"/>
    </source>
</evidence>
<keyword evidence="8" id="KW-0456">Lyase</keyword>
<name>A0A9W9JXN7_9EURO</name>
<proteinExistence type="inferred from homology"/>
<dbReference type="EMBL" id="JAPQKI010000010">
    <property type="protein sequence ID" value="KAJ5085186.1"/>
    <property type="molecule type" value="Genomic_DNA"/>
</dbReference>
<protein>
    <recommendedName>
        <fullName evidence="3">Pyruvate decarboxylase</fullName>
    </recommendedName>
</protein>
<feature type="domain" description="Thiamine pyrophosphate enzyme TPP-binding" evidence="9">
    <location>
        <begin position="2"/>
        <end position="58"/>
    </location>
</feature>
<keyword evidence="5" id="KW-0210">Decarboxylase</keyword>
<dbReference type="GO" id="GO:0004737">
    <property type="term" value="F:pyruvate decarboxylase activity"/>
    <property type="evidence" value="ECO:0007669"/>
    <property type="project" value="TreeGrafter"/>
</dbReference>
<dbReference type="InterPro" id="IPR011766">
    <property type="entry name" value="TPP_enzyme_TPP-bd"/>
</dbReference>
<evidence type="ECO:0000313" key="11">
    <source>
        <dbReference type="Proteomes" id="UP001149074"/>
    </source>
</evidence>
<gene>
    <name evidence="10" type="ORF">N7532_009957</name>
</gene>
<dbReference type="PANTHER" id="PTHR43452:SF11">
    <property type="entry name" value="PYRUVATE DECARBOXYLASE"/>
    <property type="match status" value="1"/>
</dbReference>
<dbReference type="RefSeq" id="XP_056469864.1">
    <property type="nucleotide sequence ID" value="XM_056622448.1"/>
</dbReference>
<comment type="similarity">
    <text evidence="2">Belongs to the TPP enzyme family.</text>
</comment>
<dbReference type="SUPFAM" id="SSF52518">
    <property type="entry name" value="Thiamin diphosphate-binding fold (THDP-binding)"/>
    <property type="match status" value="1"/>
</dbReference>
<evidence type="ECO:0000256" key="7">
    <source>
        <dbReference type="ARBA" id="ARBA00023052"/>
    </source>
</evidence>
<dbReference type="Pfam" id="PF02775">
    <property type="entry name" value="TPP_enzyme_C"/>
    <property type="match status" value="1"/>
</dbReference>
<dbReference type="GO" id="GO:0005829">
    <property type="term" value="C:cytosol"/>
    <property type="evidence" value="ECO:0007669"/>
    <property type="project" value="TreeGrafter"/>
</dbReference>
<keyword evidence="11" id="KW-1185">Reference proteome</keyword>
<accession>A0A9W9JXN7</accession>
<reference evidence="10" key="2">
    <citation type="journal article" date="2023" name="IMA Fungus">
        <title>Comparative genomic study of the Penicillium genus elucidates a diverse pangenome and 15 lateral gene transfer events.</title>
        <authorList>
            <person name="Petersen C."/>
            <person name="Sorensen T."/>
            <person name="Nielsen M.R."/>
            <person name="Sondergaard T.E."/>
            <person name="Sorensen J.L."/>
            <person name="Fitzpatrick D.A."/>
            <person name="Frisvad J.C."/>
            <person name="Nielsen K.L."/>
        </authorList>
    </citation>
    <scope>NUCLEOTIDE SEQUENCE</scope>
    <source>
        <strain evidence="10">IBT 30761</strain>
    </source>
</reference>
<organism evidence="10 11">
    <name type="scientific">Penicillium argentinense</name>
    <dbReference type="NCBI Taxonomy" id="1131581"/>
    <lineage>
        <taxon>Eukaryota</taxon>
        <taxon>Fungi</taxon>
        <taxon>Dikarya</taxon>
        <taxon>Ascomycota</taxon>
        <taxon>Pezizomycotina</taxon>
        <taxon>Eurotiomycetes</taxon>
        <taxon>Eurotiomycetidae</taxon>
        <taxon>Eurotiales</taxon>
        <taxon>Aspergillaceae</taxon>
        <taxon>Penicillium</taxon>
    </lineage>
</organism>
<comment type="cofactor">
    <cofactor evidence="1">
        <name>thiamine diphosphate</name>
        <dbReference type="ChEBI" id="CHEBI:58937"/>
    </cofactor>
</comment>
<dbReference type="GO" id="GO:0030976">
    <property type="term" value="F:thiamine pyrophosphate binding"/>
    <property type="evidence" value="ECO:0007669"/>
    <property type="project" value="InterPro"/>
</dbReference>
<evidence type="ECO:0000256" key="6">
    <source>
        <dbReference type="ARBA" id="ARBA00022842"/>
    </source>
</evidence>
<sequence length="142" mass="16102">MLGAALAKSKVDKENHRSFLFVGEGSLQMSVQEIKTMIKENLDIIIFVVNNDGCTIERAIYGRRQGYNDVSLWRHRYALHFFGVDEKLAAESNFTARIYVELETVLSDDHIQNGKVLKMIEIFLSREDVQGALLGLLNAQIV</sequence>
<keyword evidence="10" id="KW-0670">Pyruvate</keyword>
<dbReference type="GO" id="GO:0046872">
    <property type="term" value="F:metal ion binding"/>
    <property type="evidence" value="ECO:0007669"/>
    <property type="project" value="UniProtKB-KW"/>
</dbReference>
<evidence type="ECO:0000256" key="4">
    <source>
        <dbReference type="ARBA" id="ARBA00022723"/>
    </source>
</evidence>
<evidence type="ECO:0000256" key="8">
    <source>
        <dbReference type="ARBA" id="ARBA00023239"/>
    </source>
</evidence>
<dbReference type="GO" id="GO:0000949">
    <property type="term" value="P:aromatic amino acid family catabolic process to alcohol via Ehrlich pathway"/>
    <property type="evidence" value="ECO:0007669"/>
    <property type="project" value="TreeGrafter"/>
</dbReference>
<dbReference type="Gene3D" id="3.40.50.970">
    <property type="match status" value="1"/>
</dbReference>